<feature type="region of interest" description="Disordered" evidence="1">
    <location>
        <begin position="1"/>
        <end position="82"/>
    </location>
</feature>
<comment type="caution">
    <text evidence="2">The sequence shown here is derived from an EMBL/GenBank/DDBJ whole genome shotgun (WGS) entry which is preliminary data.</text>
</comment>
<gene>
    <name evidence="2" type="ORF">FHX53_002624</name>
</gene>
<keyword evidence="3" id="KW-1185">Reference proteome</keyword>
<proteinExistence type="predicted"/>
<sequence>MRKGPGFAPGPFPVRRMPVVRRARTSPRCAVRPTRAPSPLAHASAYAARRLPLHSGPDRMQGAAARDAACRRGTREKRPSLP</sequence>
<name>A0A839EC08_9MICO</name>
<dbReference type="EMBL" id="JACGWX010000010">
    <property type="protein sequence ID" value="MBA8849007.1"/>
    <property type="molecule type" value="Genomic_DNA"/>
</dbReference>
<protein>
    <submittedName>
        <fullName evidence="2">Uncharacterized protein</fullName>
    </submittedName>
</protein>
<reference evidence="2 3" key="1">
    <citation type="submission" date="2020-07" db="EMBL/GenBank/DDBJ databases">
        <title>Sequencing the genomes of 1000 actinobacteria strains.</title>
        <authorList>
            <person name="Klenk H.-P."/>
        </authorList>
    </citation>
    <scope>NUCLEOTIDE SEQUENCE [LARGE SCALE GENOMIC DNA]</scope>
    <source>
        <strain evidence="2 3">DSM 19663</strain>
    </source>
</reference>
<dbReference type="Proteomes" id="UP000585905">
    <property type="component" value="Unassembled WGS sequence"/>
</dbReference>
<dbReference type="AlphaFoldDB" id="A0A839EC08"/>
<evidence type="ECO:0000313" key="3">
    <source>
        <dbReference type="Proteomes" id="UP000585905"/>
    </source>
</evidence>
<organism evidence="2 3">
    <name type="scientific">Microcella alkalica</name>
    <dbReference type="NCBI Taxonomy" id="355930"/>
    <lineage>
        <taxon>Bacteria</taxon>
        <taxon>Bacillati</taxon>
        <taxon>Actinomycetota</taxon>
        <taxon>Actinomycetes</taxon>
        <taxon>Micrococcales</taxon>
        <taxon>Microbacteriaceae</taxon>
        <taxon>Microcella</taxon>
    </lineage>
</organism>
<evidence type="ECO:0000313" key="2">
    <source>
        <dbReference type="EMBL" id="MBA8849007.1"/>
    </source>
</evidence>
<evidence type="ECO:0000256" key="1">
    <source>
        <dbReference type="SAM" id="MobiDB-lite"/>
    </source>
</evidence>
<accession>A0A839EC08</accession>